<dbReference type="KEGG" id="stir:DDW44_07785"/>
<dbReference type="InterPro" id="IPR013024">
    <property type="entry name" value="GGCT-like"/>
</dbReference>
<dbReference type="RefSeq" id="WP_108905968.1">
    <property type="nucleotide sequence ID" value="NZ_CP029188.1"/>
</dbReference>
<sequence length="142" mass="15273">MTGRHGEPRLPFFVYGTLRAGRHNHDLYLRGSTAAEEPARLRGALLYEGPGYPYAVEGDGVVTGELVTAAPERYGGLVAVLDRLEEYFGPGDPRNLFVRVERTVHTASGGVPAWVYLAAGPVARELRAKGTPIPGGDWSARG</sequence>
<dbReference type="Gene3D" id="3.10.490.10">
    <property type="entry name" value="Gamma-glutamyl cyclotransferase-like"/>
    <property type="match status" value="1"/>
</dbReference>
<dbReference type="InterPro" id="IPR036568">
    <property type="entry name" value="GGCT-like_sf"/>
</dbReference>
<dbReference type="EMBL" id="CP029188">
    <property type="protein sequence ID" value="AWI28697.1"/>
    <property type="molecule type" value="Genomic_DNA"/>
</dbReference>
<gene>
    <name evidence="2" type="ORF">DDW44_07785</name>
</gene>
<dbReference type="Pfam" id="PF06094">
    <property type="entry name" value="GGACT"/>
    <property type="match status" value="1"/>
</dbReference>
<organism evidence="2 3">
    <name type="scientific">Streptomyces tirandamycinicus</name>
    <dbReference type="NCBI Taxonomy" id="2174846"/>
    <lineage>
        <taxon>Bacteria</taxon>
        <taxon>Bacillati</taxon>
        <taxon>Actinomycetota</taxon>
        <taxon>Actinomycetes</taxon>
        <taxon>Kitasatosporales</taxon>
        <taxon>Streptomycetaceae</taxon>
        <taxon>Streptomyces</taxon>
    </lineage>
</organism>
<evidence type="ECO:0000313" key="3">
    <source>
        <dbReference type="Proteomes" id="UP000244900"/>
    </source>
</evidence>
<name>A0A2S1SQU3_9ACTN</name>
<protein>
    <recommendedName>
        <fullName evidence="1">Gamma-glutamylcyclotransferase AIG2-like domain-containing protein</fullName>
    </recommendedName>
</protein>
<keyword evidence="3" id="KW-1185">Reference proteome</keyword>
<dbReference type="Proteomes" id="UP000244900">
    <property type="component" value="Chromosome"/>
</dbReference>
<evidence type="ECO:0000313" key="2">
    <source>
        <dbReference type="EMBL" id="AWI28697.1"/>
    </source>
</evidence>
<dbReference type="OrthoDB" id="5070127at2"/>
<dbReference type="AlphaFoldDB" id="A0A2S1SQU3"/>
<feature type="domain" description="Gamma-glutamylcyclotransferase AIG2-like" evidence="1">
    <location>
        <begin position="12"/>
        <end position="139"/>
    </location>
</feature>
<proteinExistence type="predicted"/>
<dbReference type="CDD" id="cd06661">
    <property type="entry name" value="GGCT_like"/>
    <property type="match status" value="1"/>
</dbReference>
<evidence type="ECO:0000259" key="1">
    <source>
        <dbReference type="Pfam" id="PF06094"/>
    </source>
</evidence>
<reference evidence="2 3" key="1">
    <citation type="submission" date="2018-05" db="EMBL/GenBank/DDBJ databases">
        <title>Complete genome sequence of sponge-derived Streptomyces sp. HNM0039.</title>
        <authorList>
            <person name="Huang X."/>
            <person name="Zhou S."/>
        </authorList>
    </citation>
    <scope>NUCLEOTIDE SEQUENCE [LARGE SCALE GENOMIC DNA]</scope>
    <source>
        <strain evidence="2 3">HNM0039</strain>
    </source>
</reference>
<dbReference type="InterPro" id="IPR009288">
    <property type="entry name" value="AIG2-like_dom"/>
</dbReference>
<dbReference type="SUPFAM" id="SSF110857">
    <property type="entry name" value="Gamma-glutamyl cyclotransferase-like"/>
    <property type="match status" value="1"/>
</dbReference>
<accession>A0A2S1SQU3</accession>